<dbReference type="Proteomes" id="UP000242662">
    <property type="component" value="Unassembled WGS sequence"/>
</dbReference>
<feature type="domain" description="Transposase InsH N-terminal" evidence="2">
    <location>
        <begin position="21"/>
        <end position="111"/>
    </location>
</feature>
<feature type="compositionally biased region" description="Basic and acidic residues" evidence="1">
    <location>
        <begin position="218"/>
        <end position="239"/>
    </location>
</feature>
<evidence type="ECO:0000313" key="3">
    <source>
        <dbReference type="EMBL" id="SDB87805.1"/>
    </source>
</evidence>
<evidence type="ECO:0000256" key="1">
    <source>
        <dbReference type="SAM" id="MobiDB-lite"/>
    </source>
</evidence>
<dbReference type="AlphaFoldDB" id="A0A1G6H1M1"/>
<sequence>MSNQKATFQQYNINQLNLPMDFSDLIPENHIARVINDMVNQLDDQLFYEVYRGGGRPAYHPKMMTKIVLYGYTQKWFSCRDIAKSLTEQLPMMWLAAMQTPDYRTINRFRSERLKPLIHTLFSKLTQLLITEGYVDGSTYFLDGTKIEENANKYTFVWKKSVQSYEEKLQVKIHKMIEEIEKHVELDHTQIQQYDEKDTKQISSAALQRVVESTEKELSTKEQQLEKTTNKEKKKEQKQAIKPLRKLH</sequence>
<organism evidence="3 4">
    <name type="scientific">Shouchella lonarensis</name>
    <dbReference type="NCBI Taxonomy" id="1464122"/>
    <lineage>
        <taxon>Bacteria</taxon>
        <taxon>Bacillati</taxon>
        <taxon>Bacillota</taxon>
        <taxon>Bacilli</taxon>
        <taxon>Bacillales</taxon>
        <taxon>Bacillaceae</taxon>
        <taxon>Shouchella</taxon>
    </lineage>
</organism>
<dbReference type="InterPro" id="IPR008490">
    <property type="entry name" value="Transposase_InsH_N"/>
</dbReference>
<evidence type="ECO:0000313" key="4">
    <source>
        <dbReference type="Proteomes" id="UP000242662"/>
    </source>
</evidence>
<proteinExistence type="predicted"/>
<protein>
    <submittedName>
        <fullName evidence="3">ABC-2 type transport system ATP-binding protein/transposase</fullName>
    </submittedName>
</protein>
<dbReference type="PANTHER" id="PTHR33408:SF2">
    <property type="entry name" value="TRANSPOSASE DDE DOMAIN-CONTAINING PROTEIN"/>
    <property type="match status" value="1"/>
</dbReference>
<keyword evidence="3" id="KW-0547">Nucleotide-binding</keyword>
<dbReference type="Pfam" id="PF05598">
    <property type="entry name" value="DUF772"/>
    <property type="match status" value="1"/>
</dbReference>
<keyword evidence="4" id="KW-1185">Reference proteome</keyword>
<evidence type="ECO:0000259" key="2">
    <source>
        <dbReference type="Pfam" id="PF05598"/>
    </source>
</evidence>
<keyword evidence="3" id="KW-0067">ATP-binding</keyword>
<reference evidence="4" key="1">
    <citation type="submission" date="2016-09" db="EMBL/GenBank/DDBJ databases">
        <authorList>
            <person name="Varghese N."/>
            <person name="Submissions S."/>
        </authorList>
    </citation>
    <scope>NUCLEOTIDE SEQUENCE [LARGE SCALE GENOMIC DNA]</scope>
    <source>
        <strain evidence="4">25nlg</strain>
    </source>
</reference>
<dbReference type="PANTHER" id="PTHR33408">
    <property type="entry name" value="TRANSPOSASE"/>
    <property type="match status" value="1"/>
</dbReference>
<dbReference type="GO" id="GO:0005524">
    <property type="term" value="F:ATP binding"/>
    <property type="evidence" value="ECO:0007669"/>
    <property type="project" value="UniProtKB-KW"/>
</dbReference>
<gene>
    <name evidence="3" type="ORF">SAMN05421737_102224</name>
</gene>
<feature type="region of interest" description="Disordered" evidence="1">
    <location>
        <begin position="218"/>
        <end position="248"/>
    </location>
</feature>
<name>A0A1G6H1M1_9BACI</name>
<accession>A0A1G6H1M1</accession>
<dbReference type="EMBL" id="FMYM01000002">
    <property type="protein sequence ID" value="SDB87805.1"/>
    <property type="molecule type" value="Genomic_DNA"/>
</dbReference>